<feature type="domain" description="XPG-I" evidence="16">
    <location>
        <begin position="136"/>
        <end position="207"/>
    </location>
</feature>
<dbReference type="InterPro" id="IPR006086">
    <property type="entry name" value="XPG-I_dom"/>
</dbReference>
<dbReference type="FunFam" id="1.10.150.20:FF:000030">
    <property type="entry name" value="Flap endonuclease GEN-like 1"/>
    <property type="match status" value="1"/>
</dbReference>
<dbReference type="GO" id="GO:0017108">
    <property type="term" value="F:5'-flap endonuclease activity"/>
    <property type="evidence" value="ECO:0007669"/>
    <property type="project" value="UniProtKB-ARBA"/>
</dbReference>
<feature type="compositionally biased region" description="Polar residues" evidence="15">
    <location>
        <begin position="649"/>
        <end position="662"/>
    </location>
</feature>
<protein>
    <recommendedName>
        <fullName evidence="14">Flap endonuclease GEN homolog 1</fullName>
    </recommendedName>
</protein>
<keyword evidence="7" id="KW-0227">DNA damage</keyword>
<dbReference type="SMART" id="SM00484">
    <property type="entry name" value="XPGI"/>
    <property type="match status" value="1"/>
</dbReference>
<dbReference type="PANTHER" id="PTHR11081">
    <property type="entry name" value="FLAP ENDONUCLEASE FAMILY MEMBER"/>
    <property type="match status" value="1"/>
</dbReference>
<keyword evidence="11" id="KW-0539">Nucleus</keyword>
<comment type="similarity">
    <text evidence="12">Belongs to the XPG/RAD2 endonuclease family. GEN subfamily.</text>
</comment>
<feature type="region of interest" description="Disordered" evidence="15">
    <location>
        <begin position="649"/>
        <end position="672"/>
    </location>
</feature>
<dbReference type="InterPro" id="IPR041012">
    <property type="entry name" value="GEN_chromo"/>
</dbReference>
<evidence type="ECO:0000313" key="19">
    <source>
        <dbReference type="Proteomes" id="UP001333110"/>
    </source>
</evidence>
<dbReference type="FunFam" id="3.40.50.1010:FF:000024">
    <property type="entry name" value="flap endonuclease GEN homolog 1"/>
    <property type="match status" value="1"/>
</dbReference>
<evidence type="ECO:0000259" key="16">
    <source>
        <dbReference type="SMART" id="SM00484"/>
    </source>
</evidence>
<proteinExistence type="inferred from homology"/>
<keyword evidence="3" id="KW-0597">Phosphoprotein</keyword>
<dbReference type="InterPro" id="IPR006084">
    <property type="entry name" value="XPG/Rad2"/>
</dbReference>
<dbReference type="SMART" id="SM00279">
    <property type="entry name" value="HhH2"/>
    <property type="match status" value="1"/>
</dbReference>
<accession>A0AAN7NF95</accession>
<dbReference type="PANTHER" id="PTHR11081:SF70">
    <property type="entry name" value="FLAP ENDONUCLEASE GEN HOMOLOG 1"/>
    <property type="match status" value="1"/>
</dbReference>
<feature type="region of interest" description="Disordered" evidence="15">
    <location>
        <begin position="873"/>
        <end position="943"/>
    </location>
</feature>
<dbReference type="InterPro" id="IPR006085">
    <property type="entry name" value="XPG_DNA_repair_N"/>
</dbReference>
<feature type="domain" description="XPG N-terminal" evidence="17">
    <location>
        <begin position="1"/>
        <end position="110"/>
    </location>
</feature>
<keyword evidence="6" id="KW-0255">Endonuclease</keyword>
<evidence type="ECO:0000259" key="17">
    <source>
        <dbReference type="SMART" id="SM00485"/>
    </source>
</evidence>
<dbReference type="CDD" id="cd09869">
    <property type="entry name" value="PIN_GEN1"/>
    <property type="match status" value="1"/>
</dbReference>
<evidence type="ECO:0000256" key="11">
    <source>
        <dbReference type="ARBA" id="ARBA00023242"/>
    </source>
</evidence>
<keyword evidence="5" id="KW-0479">Metal-binding</keyword>
<dbReference type="InterPro" id="IPR036279">
    <property type="entry name" value="5-3_exonuclease_C_sf"/>
</dbReference>
<feature type="compositionally biased region" description="Polar residues" evidence="15">
    <location>
        <begin position="873"/>
        <end position="887"/>
    </location>
</feature>
<evidence type="ECO:0000256" key="14">
    <source>
        <dbReference type="ARBA" id="ARBA00070188"/>
    </source>
</evidence>
<dbReference type="Proteomes" id="UP001333110">
    <property type="component" value="Unassembled WGS sequence"/>
</dbReference>
<evidence type="ECO:0000313" key="18">
    <source>
        <dbReference type="EMBL" id="KAK4824112.1"/>
    </source>
</evidence>
<dbReference type="GO" id="GO:0005634">
    <property type="term" value="C:nucleus"/>
    <property type="evidence" value="ECO:0007669"/>
    <property type="project" value="UniProtKB-SubCell"/>
</dbReference>
<dbReference type="Pfam" id="PF18704">
    <property type="entry name" value="Chromo_2"/>
    <property type="match status" value="1"/>
</dbReference>
<feature type="compositionally biased region" description="Polar residues" evidence="15">
    <location>
        <begin position="906"/>
        <end position="915"/>
    </location>
</feature>
<gene>
    <name evidence="18" type="ORF">QYF61_010632</name>
</gene>
<dbReference type="InterPro" id="IPR008918">
    <property type="entry name" value="HhH2"/>
</dbReference>
<evidence type="ECO:0000256" key="9">
    <source>
        <dbReference type="ARBA" id="ARBA00022842"/>
    </source>
</evidence>
<evidence type="ECO:0000256" key="7">
    <source>
        <dbReference type="ARBA" id="ARBA00022763"/>
    </source>
</evidence>
<dbReference type="GO" id="GO:0006281">
    <property type="term" value="P:DNA repair"/>
    <property type="evidence" value="ECO:0007669"/>
    <property type="project" value="UniProtKB-KW"/>
</dbReference>
<evidence type="ECO:0000256" key="12">
    <source>
        <dbReference type="ARBA" id="ARBA00038112"/>
    </source>
</evidence>
<evidence type="ECO:0000256" key="15">
    <source>
        <dbReference type="SAM" id="MobiDB-lite"/>
    </source>
</evidence>
<dbReference type="Gene3D" id="1.10.150.20">
    <property type="entry name" value="5' to 3' exonuclease, C-terminal subdomain"/>
    <property type="match status" value="1"/>
</dbReference>
<dbReference type="GO" id="GO:0008821">
    <property type="term" value="F:crossover junction DNA endonuclease activity"/>
    <property type="evidence" value="ECO:0007669"/>
    <property type="project" value="UniProtKB-ARBA"/>
</dbReference>
<dbReference type="InterPro" id="IPR029060">
    <property type="entry name" value="PIN-like_dom_sf"/>
</dbReference>
<dbReference type="Gene3D" id="3.40.50.1010">
    <property type="entry name" value="5'-nuclease"/>
    <property type="match status" value="1"/>
</dbReference>
<dbReference type="EMBL" id="JAUNZN010000003">
    <property type="protein sequence ID" value="KAK4824112.1"/>
    <property type="molecule type" value="Genomic_DNA"/>
</dbReference>
<evidence type="ECO:0000256" key="4">
    <source>
        <dbReference type="ARBA" id="ARBA00022722"/>
    </source>
</evidence>
<organism evidence="18 19">
    <name type="scientific">Mycteria americana</name>
    <name type="common">Wood stork</name>
    <dbReference type="NCBI Taxonomy" id="33587"/>
    <lineage>
        <taxon>Eukaryota</taxon>
        <taxon>Metazoa</taxon>
        <taxon>Chordata</taxon>
        <taxon>Craniata</taxon>
        <taxon>Vertebrata</taxon>
        <taxon>Euteleostomi</taxon>
        <taxon>Archelosauria</taxon>
        <taxon>Archosauria</taxon>
        <taxon>Dinosauria</taxon>
        <taxon>Saurischia</taxon>
        <taxon>Theropoda</taxon>
        <taxon>Coelurosauria</taxon>
        <taxon>Aves</taxon>
        <taxon>Neognathae</taxon>
        <taxon>Neoaves</taxon>
        <taxon>Aequornithes</taxon>
        <taxon>Ciconiiformes</taxon>
        <taxon>Ciconiidae</taxon>
        <taxon>Mycteria</taxon>
    </lineage>
</organism>
<evidence type="ECO:0000256" key="13">
    <source>
        <dbReference type="ARBA" id="ARBA00063132"/>
    </source>
</evidence>
<name>A0AAN7NF95_MYCAM</name>
<keyword evidence="9" id="KW-0460">Magnesium</keyword>
<keyword evidence="8" id="KW-0378">Hydrolase</keyword>
<dbReference type="GO" id="GO:0046872">
    <property type="term" value="F:metal ion binding"/>
    <property type="evidence" value="ECO:0007669"/>
    <property type="project" value="UniProtKB-KW"/>
</dbReference>
<dbReference type="SUPFAM" id="SSF47807">
    <property type="entry name" value="5' to 3' exonuclease, C-terminal subdomain"/>
    <property type="match status" value="1"/>
</dbReference>
<evidence type="ECO:0000256" key="8">
    <source>
        <dbReference type="ARBA" id="ARBA00022801"/>
    </source>
</evidence>
<evidence type="ECO:0000256" key="1">
    <source>
        <dbReference type="ARBA" id="ARBA00001946"/>
    </source>
</evidence>
<comment type="subunit">
    <text evidence="13">Largely monomeric, dimerizes on the Holliday junction and the first nick occurs upon dimerization at the junction.</text>
</comment>
<evidence type="ECO:0000256" key="5">
    <source>
        <dbReference type="ARBA" id="ARBA00022723"/>
    </source>
</evidence>
<reference evidence="18 19" key="1">
    <citation type="journal article" date="2023" name="J. Hered.">
        <title>Chromosome-level genome of the wood stork (Mycteria americana) provides insight into avian chromosome evolution.</title>
        <authorList>
            <person name="Flamio R. Jr."/>
            <person name="Ramstad K.M."/>
        </authorList>
    </citation>
    <scope>NUCLEOTIDE SEQUENCE [LARGE SCALE GENOMIC DNA]</scope>
    <source>
        <strain evidence="18">JAX WOST 10</strain>
    </source>
</reference>
<comment type="caution">
    <text evidence="18">The sequence shown here is derived from an EMBL/GenBank/DDBJ whole genome shotgun (WGS) entry which is preliminary data.</text>
</comment>
<dbReference type="Pfam" id="PF00752">
    <property type="entry name" value="XPG_N"/>
    <property type="match status" value="1"/>
</dbReference>
<dbReference type="SMART" id="SM00485">
    <property type="entry name" value="XPGN"/>
    <property type="match status" value="1"/>
</dbReference>
<evidence type="ECO:0000256" key="2">
    <source>
        <dbReference type="ARBA" id="ARBA00004123"/>
    </source>
</evidence>
<dbReference type="AlphaFoldDB" id="A0AAN7NF95"/>
<comment type="subcellular location">
    <subcellularLocation>
        <location evidence="2">Nucleus</location>
    </subcellularLocation>
</comment>
<comment type="cofactor">
    <cofactor evidence="1">
        <name>Mg(2+)</name>
        <dbReference type="ChEBI" id="CHEBI:18420"/>
    </cofactor>
</comment>
<evidence type="ECO:0000256" key="3">
    <source>
        <dbReference type="ARBA" id="ARBA00022553"/>
    </source>
</evidence>
<dbReference type="SUPFAM" id="SSF88723">
    <property type="entry name" value="PIN domain-like"/>
    <property type="match status" value="1"/>
</dbReference>
<evidence type="ECO:0000256" key="10">
    <source>
        <dbReference type="ARBA" id="ARBA00023204"/>
    </source>
</evidence>
<dbReference type="Pfam" id="PF00867">
    <property type="entry name" value="XPG_I"/>
    <property type="match status" value="1"/>
</dbReference>
<evidence type="ECO:0000256" key="6">
    <source>
        <dbReference type="ARBA" id="ARBA00022759"/>
    </source>
</evidence>
<keyword evidence="4" id="KW-0540">Nuclease</keyword>
<dbReference type="GO" id="GO:0000400">
    <property type="term" value="F:four-way junction DNA binding"/>
    <property type="evidence" value="ECO:0007669"/>
    <property type="project" value="UniProtKB-ARBA"/>
</dbReference>
<sequence>MGVTNLWQILEPVRQPVNLSSLKGKTLAVDLSLWVCEAQTVKKMIGVVTKPHLRYASAILWNTLLYYRNLFFRFSFLTSMGIKLVFVMEGEAPKLKADTMGKRNEMRYGPSKKVGAARTGRSLFKAILKECLELLECLGVPWVQAAGEAEAMCAYLNAKGHVDGCITNDGDVFLYGAQTVYRNFAMNAKDPLLDCYTVSSIKEKLGCDRESLIGLAVLLGCDYLPKGVPGVGKEQALKLIETLRGQNLLQRFEHWKEQFQYDNNPPLVVKRVTHCSECHHPGSYKEHERSGCKLCESTRYCKPNDSKYCCPCEWHHLERVKQASAVEDNIRKKANSCEGFPFSEVIQEFLVNKNKLVKIKECQRPNLLSFQIFASEKMEWTKHYACKKLLALLTRYDMIQRKSGYIDSKQLQAIRIVKTRVKNGIPCFEIEWQKPEHYVDAEDEPVELFVVTVEEESLFQAAYPDVVALYQVEKSEVLKKKQKNRKDRPKEKELPNVYDEVSDLLSQMNLKSRCGILPVQDSMSDIKTPPEDEIHQRSTESKDVVLAAASCVKTVHMPVSAAALPLTALPYSLLQNTLADSSVLPARFTKNSGISSSSSVTARLQRSSIDWEGTFFSASPAHGGDTYDPAADLTTCIKHLHPLGHETVRNSSEYSDAPQSDQHNSDSADDLVSNGAMGQLQQWSLSERILKKTSIPLKPLLSEDVMHLESLKCFKQTKETLNPDKDYVSSSCQLNKPVEESKNVLSENYARESSVHIYQDQYKKADNLAEMMQKDHNISSSTSLALSGQTTETLHPGYEMLPVSQKPADIVTGCHIKKACTQTTWKTSFKKSVCQNRCSSSEDSDDGNRNKNLIYAQQKRQLNPGHFKKCFTKKSSNITSKRTNSDSALIIKGKKKKTNLKKAGNSFSLQDSPKPSSVGEVNCSQTPEQPFESSGSGPMQQAESAVLTYTWADSPLPLSERLKGRIKIN</sequence>
<feature type="compositionally biased region" description="Polar residues" evidence="15">
    <location>
        <begin position="922"/>
        <end position="943"/>
    </location>
</feature>
<keyword evidence="10" id="KW-0234">DNA repair</keyword>
<keyword evidence="19" id="KW-1185">Reference proteome</keyword>
<dbReference type="PRINTS" id="PR00853">
    <property type="entry name" value="XPGRADSUPER"/>
</dbReference>